<dbReference type="SUPFAM" id="SSF46955">
    <property type="entry name" value="Putative DNA-binding domain"/>
    <property type="match status" value="1"/>
</dbReference>
<reference evidence="1" key="1">
    <citation type="journal article" date="2022" name="Arch. Microbiol.">
        <title>Microbulbifer okhotskensis sp. nov., isolated from a deep bottom sediment of the Okhotsk Sea.</title>
        <authorList>
            <person name="Romanenko L."/>
            <person name="Kurilenko V."/>
            <person name="Otstavnykh N."/>
            <person name="Velansky P."/>
            <person name="Isaeva M."/>
            <person name="Mikhailov V."/>
        </authorList>
    </citation>
    <scope>NUCLEOTIDE SEQUENCE</scope>
    <source>
        <strain evidence="1">OS29</strain>
    </source>
</reference>
<accession>A0A9X2EIS6</accession>
<keyword evidence="2" id="KW-1185">Reference proteome</keyword>
<dbReference type="Gene3D" id="1.10.1660.10">
    <property type="match status" value="1"/>
</dbReference>
<gene>
    <name evidence="1" type="ORF">MO867_01490</name>
</gene>
<sequence>MKVTSKQVEQIAGVLLDEDSELTLGELCRACGVPAERIIALVEEGVIEPRNKEVRWRFSGICVRRVRRVYSLEQDLGINLAGAALAIELLEEIERLQAHLAWLEERHKK</sequence>
<dbReference type="EMBL" id="JALBWM010000004">
    <property type="protein sequence ID" value="MCO1333002.1"/>
    <property type="molecule type" value="Genomic_DNA"/>
</dbReference>
<comment type="caution">
    <text evidence="1">The sequence shown here is derived from an EMBL/GenBank/DDBJ whole genome shotgun (WGS) entry which is preliminary data.</text>
</comment>
<dbReference type="InterPro" id="IPR009061">
    <property type="entry name" value="DNA-bd_dom_put_sf"/>
</dbReference>
<protein>
    <submittedName>
        <fullName evidence="1">Chaperone modulator CbpM</fullName>
    </submittedName>
</protein>
<dbReference type="AlphaFoldDB" id="A0A9X2EIS6"/>
<name>A0A9X2EIS6_9GAMM</name>
<dbReference type="Pfam" id="PF13591">
    <property type="entry name" value="MerR_2"/>
    <property type="match status" value="1"/>
</dbReference>
<evidence type="ECO:0000313" key="1">
    <source>
        <dbReference type="EMBL" id="MCO1333002.1"/>
    </source>
</evidence>
<evidence type="ECO:0000313" key="2">
    <source>
        <dbReference type="Proteomes" id="UP001139028"/>
    </source>
</evidence>
<dbReference type="Proteomes" id="UP001139028">
    <property type="component" value="Unassembled WGS sequence"/>
</dbReference>
<proteinExistence type="predicted"/>
<organism evidence="1 2">
    <name type="scientific">Microbulbifer okhotskensis</name>
    <dbReference type="NCBI Taxonomy" id="2926617"/>
    <lineage>
        <taxon>Bacteria</taxon>
        <taxon>Pseudomonadati</taxon>
        <taxon>Pseudomonadota</taxon>
        <taxon>Gammaproteobacteria</taxon>
        <taxon>Cellvibrionales</taxon>
        <taxon>Microbulbiferaceae</taxon>
        <taxon>Microbulbifer</taxon>
    </lineage>
</organism>